<comment type="caution">
    <text evidence="1">The sequence shown here is derived from an EMBL/GenBank/DDBJ whole genome shotgun (WGS) entry which is preliminary data.</text>
</comment>
<proteinExistence type="predicted"/>
<accession>A0A0F9PKV0</accession>
<gene>
    <name evidence="1" type="ORF">LCGC14_0887790</name>
</gene>
<dbReference type="AlphaFoldDB" id="A0A0F9PKV0"/>
<organism evidence="1">
    <name type="scientific">marine sediment metagenome</name>
    <dbReference type="NCBI Taxonomy" id="412755"/>
    <lineage>
        <taxon>unclassified sequences</taxon>
        <taxon>metagenomes</taxon>
        <taxon>ecological metagenomes</taxon>
    </lineage>
</organism>
<name>A0A0F9PKV0_9ZZZZ</name>
<dbReference type="EMBL" id="LAZR01002825">
    <property type="protein sequence ID" value="KKN25147.1"/>
    <property type="molecule type" value="Genomic_DNA"/>
</dbReference>
<sequence>MIAANVRLNIEGKDVVLIRDVIGKAPSEKYTRQNEGSLHIWYEESVLTETRDAHSDAHVYGLWQTLIATGAIDLEEKLQVLYTNGQKNIGYYLYINNGVMQSGSIFNGELHSLPSSALSDELSLDDAKVLSSDERTLKLPAEQLKTQKEILKQAVAKKKSGQQRALMCIVLIIASGMAVDTFLSIQHEKQAKLYSALEHKLNITQDELKSLVKTKRYNIPTQSETLSKLYNVTESLNSESLSANFSLKSNDVVKVYVDNTTFNSARISMLANGDIQTVRVSPDQSVITWVNENEN</sequence>
<evidence type="ECO:0000313" key="1">
    <source>
        <dbReference type="EMBL" id="KKN25147.1"/>
    </source>
</evidence>
<reference evidence="1" key="1">
    <citation type="journal article" date="2015" name="Nature">
        <title>Complex archaea that bridge the gap between prokaryotes and eukaryotes.</title>
        <authorList>
            <person name="Spang A."/>
            <person name="Saw J.H."/>
            <person name="Jorgensen S.L."/>
            <person name="Zaremba-Niedzwiedzka K."/>
            <person name="Martijn J."/>
            <person name="Lind A.E."/>
            <person name="van Eijk R."/>
            <person name="Schleper C."/>
            <person name="Guy L."/>
            <person name="Ettema T.J."/>
        </authorList>
    </citation>
    <scope>NUCLEOTIDE SEQUENCE</scope>
</reference>
<protein>
    <submittedName>
        <fullName evidence="1">Uncharacterized protein</fullName>
    </submittedName>
</protein>